<accession>A0A6A6Y5U0</accession>
<evidence type="ECO:0000256" key="1">
    <source>
        <dbReference type="SAM" id="MobiDB-lite"/>
    </source>
</evidence>
<reference evidence="5" key="3">
    <citation type="submission" date="2025-04" db="UniProtKB">
        <authorList>
            <consortium name="RefSeq"/>
        </authorList>
    </citation>
    <scope>IDENTIFICATION</scope>
    <source>
        <strain evidence="5">CBS 304.34</strain>
    </source>
</reference>
<dbReference type="Proteomes" id="UP000504636">
    <property type="component" value="Unplaced"/>
</dbReference>
<dbReference type="PANTHER" id="PTHR47843:SF2">
    <property type="entry name" value="BTB DOMAIN-CONTAINING PROTEIN"/>
    <property type="match status" value="1"/>
</dbReference>
<organism evidence="3">
    <name type="scientific">Mytilinidion resinicola</name>
    <dbReference type="NCBI Taxonomy" id="574789"/>
    <lineage>
        <taxon>Eukaryota</taxon>
        <taxon>Fungi</taxon>
        <taxon>Dikarya</taxon>
        <taxon>Ascomycota</taxon>
        <taxon>Pezizomycotina</taxon>
        <taxon>Dothideomycetes</taxon>
        <taxon>Pleosporomycetidae</taxon>
        <taxon>Mytilinidiales</taxon>
        <taxon>Mytilinidiaceae</taxon>
        <taxon>Mytilinidion</taxon>
    </lineage>
</organism>
<dbReference type="PROSITE" id="PS50097">
    <property type="entry name" value="BTB"/>
    <property type="match status" value="1"/>
</dbReference>
<name>A0A6A6Y5U0_9PEZI</name>
<feature type="domain" description="BTB" evidence="2">
    <location>
        <begin position="17"/>
        <end position="86"/>
    </location>
</feature>
<dbReference type="SUPFAM" id="SSF54695">
    <property type="entry name" value="POZ domain"/>
    <property type="match status" value="1"/>
</dbReference>
<protein>
    <recommendedName>
        <fullName evidence="2">BTB domain-containing protein</fullName>
    </recommendedName>
</protein>
<dbReference type="Gene3D" id="3.30.710.10">
    <property type="entry name" value="Potassium Channel Kv1.1, Chain A"/>
    <property type="match status" value="1"/>
</dbReference>
<reference evidence="5" key="2">
    <citation type="submission" date="2020-04" db="EMBL/GenBank/DDBJ databases">
        <authorList>
            <consortium name="NCBI Genome Project"/>
        </authorList>
    </citation>
    <scope>NUCLEOTIDE SEQUENCE</scope>
    <source>
        <strain evidence="5">CBS 304.34</strain>
    </source>
</reference>
<proteinExistence type="predicted"/>
<feature type="compositionally biased region" description="Polar residues" evidence="1">
    <location>
        <begin position="292"/>
        <end position="317"/>
    </location>
</feature>
<dbReference type="InterPro" id="IPR011333">
    <property type="entry name" value="SKP1/BTB/POZ_sf"/>
</dbReference>
<evidence type="ECO:0000259" key="2">
    <source>
        <dbReference type="PROSITE" id="PS50097"/>
    </source>
</evidence>
<dbReference type="CDD" id="cd18186">
    <property type="entry name" value="BTB_POZ_ZBTB_KLHL-like"/>
    <property type="match status" value="1"/>
</dbReference>
<evidence type="ECO:0000313" key="5">
    <source>
        <dbReference type="RefSeq" id="XP_033571140.1"/>
    </source>
</evidence>
<dbReference type="OrthoDB" id="194443at2759"/>
<dbReference type="PANTHER" id="PTHR47843">
    <property type="entry name" value="BTB DOMAIN-CONTAINING PROTEIN-RELATED"/>
    <property type="match status" value="1"/>
</dbReference>
<reference evidence="3 5" key="1">
    <citation type="journal article" date="2020" name="Stud. Mycol.">
        <title>101 Dothideomycetes genomes: a test case for predicting lifestyles and emergence of pathogens.</title>
        <authorList>
            <person name="Haridas S."/>
            <person name="Albert R."/>
            <person name="Binder M."/>
            <person name="Bloem J."/>
            <person name="Labutti K."/>
            <person name="Salamov A."/>
            <person name="Andreopoulos B."/>
            <person name="Baker S."/>
            <person name="Barry K."/>
            <person name="Bills G."/>
            <person name="Bluhm B."/>
            <person name="Cannon C."/>
            <person name="Castanera R."/>
            <person name="Culley D."/>
            <person name="Daum C."/>
            <person name="Ezra D."/>
            <person name="Gonzalez J."/>
            <person name="Henrissat B."/>
            <person name="Kuo A."/>
            <person name="Liang C."/>
            <person name="Lipzen A."/>
            <person name="Lutzoni F."/>
            <person name="Magnuson J."/>
            <person name="Mondo S."/>
            <person name="Nolan M."/>
            <person name="Ohm R."/>
            <person name="Pangilinan J."/>
            <person name="Park H.-J."/>
            <person name="Ramirez L."/>
            <person name="Alfaro M."/>
            <person name="Sun H."/>
            <person name="Tritt A."/>
            <person name="Yoshinaga Y."/>
            <person name="Zwiers L.-H."/>
            <person name="Turgeon B."/>
            <person name="Goodwin S."/>
            <person name="Spatafora J."/>
            <person name="Crous P."/>
            <person name="Grigoriev I."/>
        </authorList>
    </citation>
    <scope>NUCLEOTIDE SEQUENCE</scope>
    <source>
        <strain evidence="3 5">CBS 304.34</strain>
    </source>
</reference>
<dbReference type="Pfam" id="PF00651">
    <property type="entry name" value="BTB"/>
    <property type="match status" value="1"/>
</dbReference>
<sequence length="317" mass="36073">MPPAESAKRKRESVGQTIVTLKAGPEGVPFDVHGELLCSSSEYFRGAFKGGFKEAEERSISLSDVPVPLMRQFIQWLYNGVIFPSTDGIMTSFEKRPLADIDLLDEHELLDLYVFGDAHDIPTLQQDTLSMIQRITILRLASKKENISIQFVLDAYEKLPETSPLCEWLVNHFGCTWDTRKLRPGTNDYAHLLRLPCKFFIGVALVSRRRLSESEEQKEPLDYFMPEFHCILGWNRYSPRRNIQIKSPAPIGPKYLYSCSLHERSEYPPCPALSLYEDESFREKFRKIGSPATDTKQLPSSFPSCDLSVSSSPMPPS</sequence>
<evidence type="ECO:0000313" key="3">
    <source>
        <dbReference type="EMBL" id="KAF2804176.1"/>
    </source>
</evidence>
<dbReference type="GeneID" id="54461934"/>
<keyword evidence="4" id="KW-1185">Reference proteome</keyword>
<evidence type="ECO:0000313" key="4">
    <source>
        <dbReference type="Proteomes" id="UP000504636"/>
    </source>
</evidence>
<dbReference type="EMBL" id="MU003714">
    <property type="protein sequence ID" value="KAF2804176.1"/>
    <property type="molecule type" value="Genomic_DNA"/>
</dbReference>
<dbReference type="AlphaFoldDB" id="A0A6A6Y5U0"/>
<feature type="region of interest" description="Disordered" evidence="1">
    <location>
        <begin position="288"/>
        <end position="317"/>
    </location>
</feature>
<gene>
    <name evidence="3 5" type="ORF">BDZ99DRAFT_467548</name>
</gene>
<dbReference type="RefSeq" id="XP_033571140.1">
    <property type="nucleotide sequence ID" value="XM_033721041.1"/>
</dbReference>
<dbReference type="SMART" id="SM00225">
    <property type="entry name" value="BTB"/>
    <property type="match status" value="1"/>
</dbReference>
<dbReference type="InterPro" id="IPR000210">
    <property type="entry name" value="BTB/POZ_dom"/>
</dbReference>